<reference evidence="2" key="1">
    <citation type="journal article" date="2015" name="Proc. Natl. Acad. Sci. U.S.A.">
        <title>Bacterial clade with the ribosomal RNA operon on a small plasmid rather than the chromosome.</title>
        <authorList>
            <person name="Anda M."/>
            <person name="Ohtsubo Y."/>
            <person name="Okubo T."/>
            <person name="Sugawara M."/>
            <person name="Nagata Y."/>
            <person name="Tsuda M."/>
            <person name="Minamisawa K."/>
            <person name="Mitsui H."/>
        </authorList>
    </citation>
    <scope>NUCLEOTIDE SEQUENCE</scope>
    <source>
        <strain evidence="2">DSM 15513</strain>
    </source>
</reference>
<sequence length="278" mass="30018">MRKISPISSSRKALLVAASIAALGITGCANKVSYETTGSISRTAPQQSVQQQSAKTVAEMSSGELRNAVDAYGRQYEANPQSKQVGLSYSAALQMAGRNEQSLAVMRQIAIAHPKDRDVLAAYGKALAAAGELPKALDTIRRAQTPDYPDWRLYSAEGAILDQMGKPEEARALFQKALVLKPNEATVLSNLGMSYLLADNLPAAERYLRAALQQPDSDARIRQNLALVIGLQGRFEEAEKVAAGALSPDEAKGNVAFLREMLAQNNTWSKLKEEEQEG</sequence>
<accession>A0A0P0Z9S1</accession>
<dbReference type="SMART" id="SM00028">
    <property type="entry name" value="TPR"/>
    <property type="match status" value="3"/>
</dbReference>
<dbReference type="InterPro" id="IPR014596">
    <property type="entry name" value="UCP035836"/>
</dbReference>
<name>A0A0P0Z9S1_9HYPH</name>
<dbReference type="EMBL" id="LC066397">
    <property type="protein sequence ID" value="BAT31285.1"/>
    <property type="molecule type" value="Genomic_DNA"/>
</dbReference>
<dbReference type="SUPFAM" id="SSF48452">
    <property type="entry name" value="TPR-like"/>
    <property type="match status" value="1"/>
</dbReference>
<dbReference type="PROSITE" id="PS51257">
    <property type="entry name" value="PROKAR_LIPOPROTEIN"/>
    <property type="match status" value="1"/>
</dbReference>
<dbReference type="PROSITE" id="PS50005">
    <property type="entry name" value="TPR"/>
    <property type="match status" value="1"/>
</dbReference>
<dbReference type="PANTHER" id="PTHR12558:SF33">
    <property type="entry name" value="BLL7664 PROTEIN"/>
    <property type="match status" value="1"/>
</dbReference>
<dbReference type="InterPro" id="IPR019734">
    <property type="entry name" value="TPR_rpt"/>
</dbReference>
<dbReference type="InterPro" id="IPR011990">
    <property type="entry name" value="TPR-like_helical_dom_sf"/>
</dbReference>
<keyword evidence="1" id="KW-0802">TPR repeat</keyword>
<dbReference type="AlphaFoldDB" id="A0A0P0Z9S1"/>
<evidence type="ECO:0000313" key="2">
    <source>
        <dbReference type="EMBL" id="BAT31285.1"/>
    </source>
</evidence>
<dbReference type="Gene3D" id="1.25.40.10">
    <property type="entry name" value="Tetratricopeptide repeat domain"/>
    <property type="match status" value="2"/>
</dbReference>
<feature type="repeat" description="TPR" evidence="1">
    <location>
        <begin position="151"/>
        <end position="184"/>
    </location>
</feature>
<proteinExistence type="predicted"/>
<protein>
    <submittedName>
        <fullName evidence="2">Uncharacterized protein</fullName>
    </submittedName>
</protein>
<dbReference type="PANTHER" id="PTHR12558">
    <property type="entry name" value="CELL DIVISION CYCLE 16,23,27"/>
    <property type="match status" value="1"/>
</dbReference>
<dbReference type="Pfam" id="PF13432">
    <property type="entry name" value="TPR_16"/>
    <property type="match status" value="2"/>
</dbReference>
<dbReference type="PIRSF" id="PIRSF035836">
    <property type="entry name" value="UCP035836"/>
    <property type="match status" value="1"/>
</dbReference>
<organism evidence="2">
    <name type="scientific">Fulvimarina pelagi</name>
    <dbReference type="NCBI Taxonomy" id="217511"/>
    <lineage>
        <taxon>Bacteria</taxon>
        <taxon>Pseudomonadati</taxon>
        <taxon>Pseudomonadota</taxon>
        <taxon>Alphaproteobacteria</taxon>
        <taxon>Hyphomicrobiales</taxon>
        <taxon>Aurantimonadaceae</taxon>
        <taxon>Fulvimarina</taxon>
    </lineage>
</organism>
<dbReference type="RefSeq" id="WP_007065830.1">
    <property type="nucleotide sequence ID" value="NZ_BBWO01000005.1"/>
</dbReference>
<evidence type="ECO:0000256" key="1">
    <source>
        <dbReference type="PROSITE-ProRule" id="PRU00339"/>
    </source>
</evidence>
<dbReference type="OrthoDB" id="422579at2"/>